<organism evidence="1 2">
    <name type="scientific">Rhizopus delemar</name>
    <dbReference type="NCBI Taxonomy" id="936053"/>
    <lineage>
        <taxon>Eukaryota</taxon>
        <taxon>Fungi</taxon>
        <taxon>Fungi incertae sedis</taxon>
        <taxon>Mucoromycota</taxon>
        <taxon>Mucoromycotina</taxon>
        <taxon>Mucoromycetes</taxon>
        <taxon>Mucorales</taxon>
        <taxon>Mucorineae</taxon>
        <taxon>Rhizopodaceae</taxon>
        <taxon>Rhizopus</taxon>
    </lineage>
</organism>
<keyword evidence="2" id="KW-1185">Reference proteome</keyword>
<dbReference type="EMBL" id="JAANIU010014617">
    <property type="protein sequence ID" value="KAG1529598.1"/>
    <property type="molecule type" value="Genomic_DNA"/>
</dbReference>
<sequence>MAQPAQHPPQVRAVHAAAGVVGDDQRLRRHAVRGHQRAEFRARGQGMTAVLAGARRGQFHGRLGAGGT</sequence>
<proteinExistence type="predicted"/>
<dbReference type="Proteomes" id="UP000740926">
    <property type="component" value="Unassembled WGS sequence"/>
</dbReference>
<protein>
    <submittedName>
        <fullName evidence="1">Uncharacterized protein</fullName>
    </submittedName>
</protein>
<evidence type="ECO:0000313" key="2">
    <source>
        <dbReference type="Proteomes" id="UP000740926"/>
    </source>
</evidence>
<gene>
    <name evidence="1" type="ORF">G6F50_017888</name>
</gene>
<accession>A0A9P6XP69</accession>
<name>A0A9P6XP69_9FUNG</name>
<evidence type="ECO:0000313" key="1">
    <source>
        <dbReference type="EMBL" id="KAG1529598.1"/>
    </source>
</evidence>
<reference evidence="1 2" key="1">
    <citation type="journal article" date="2020" name="Microb. Genom.">
        <title>Genetic diversity of clinical and environmental Mucorales isolates obtained from an investigation of mucormycosis cases among solid organ transplant recipients.</title>
        <authorList>
            <person name="Nguyen M.H."/>
            <person name="Kaul D."/>
            <person name="Muto C."/>
            <person name="Cheng S.J."/>
            <person name="Richter R.A."/>
            <person name="Bruno V.M."/>
            <person name="Liu G."/>
            <person name="Beyhan S."/>
            <person name="Sundermann A.J."/>
            <person name="Mounaud S."/>
            <person name="Pasculle A.W."/>
            <person name="Nierman W.C."/>
            <person name="Driscoll E."/>
            <person name="Cumbie R."/>
            <person name="Clancy C.J."/>
            <person name="Dupont C.L."/>
        </authorList>
    </citation>
    <scope>NUCLEOTIDE SEQUENCE [LARGE SCALE GENOMIC DNA]</scope>
    <source>
        <strain evidence="1 2">GL24</strain>
    </source>
</reference>
<comment type="caution">
    <text evidence="1">The sequence shown here is derived from an EMBL/GenBank/DDBJ whole genome shotgun (WGS) entry which is preliminary data.</text>
</comment>
<dbReference type="AlphaFoldDB" id="A0A9P6XP69"/>